<dbReference type="EMBL" id="CAKMAB010000009">
    <property type="protein sequence ID" value="CAH1056009.1"/>
    <property type="molecule type" value="Genomic_DNA"/>
</dbReference>
<evidence type="ECO:0008006" key="3">
    <source>
        <dbReference type="Google" id="ProtNLM"/>
    </source>
</evidence>
<sequence length="434" mass="49339">MKSSKEQTAMAKHLIVISYDAFSEDQWEMASRLPNLSKLIKSGAHSNQLKSVYPTLTYVVHTTIATGVYPDKHGIHHNNPFQPFVKEKEQSWFWFRNAVKVPTIYDAAREHNMSTAGILWPVSGKSSIQYNIPEIRAINNENQALKVLKSGSPLYCIEMELKYGRIRKGIEQPYLDDFTTKCAIETIKRKKPNLLMMHLIDLDDAKHVYGTDSDEVKRVITRMDKRLGDIIQAVDEAGIKDDTVFLVLGDHGQFNVRYKVHLNNLLREKGLIYEENGEMKWRAYFQCGGGAAYLHIKQGDEEAEQLALAAIREDMRDGASGIEELYTREQLNQLHVGPSTKYMLEARSGYCFDESMDEPAIVDLDKQGIKYATHGYSPDKEDYRCNLVISGNKVKSDFPLGNLNMVDIAPTMAKILGIDFNPCDGRPLDEIFIY</sequence>
<evidence type="ECO:0000313" key="1">
    <source>
        <dbReference type="EMBL" id="CAH1056009.1"/>
    </source>
</evidence>
<gene>
    <name evidence="1" type="ORF">PAECIP111894_02162</name>
</gene>
<dbReference type="PANTHER" id="PTHR10151">
    <property type="entry name" value="ECTONUCLEOTIDE PYROPHOSPHATASE/PHOSPHODIESTERASE"/>
    <property type="match status" value="1"/>
</dbReference>
<dbReference type="InterPro" id="IPR017850">
    <property type="entry name" value="Alkaline_phosphatase_core_sf"/>
</dbReference>
<evidence type="ECO:0000313" key="2">
    <source>
        <dbReference type="Proteomes" id="UP000838749"/>
    </source>
</evidence>
<comment type="caution">
    <text evidence="1">The sequence shown here is derived from an EMBL/GenBank/DDBJ whole genome shotgun (WGS) entry which is preliminary data.</text>
</comment>
<name>A0ABM9BC80_9BACL</name>
<dbReference type="Proteomes" id="UP000838749">
    <property type="component" value="Unassembled WGS sequence"/>
</dbReference>
<dbReference type="Gene3D" id="3.40.720.10">
    <property type="entry name" value="Alkaline Phosphatase, subunit A"/>
    <property type="match status" value="1"/>
</dbReference>
<proteinExistence type="predicted"/>
<organism evidence="1 2">
    <name type="scientific">Paenibacillus pseudetheri</name>
    <dbReference type="NCBI Taxonomy" id="2897682"/>
    <lineage>
        <taxon>Bacteria</taxon>
        <taxon>Bacillati</taxon>
        <taxon>Bacillota</taxon>
        <taxon>Bacilli</taxon>
        <taxon>Bacillales</taxon>
        <taxon>Paenibacillaceae</taxon>
        <taxon>Paenibacillus</taxon>
    </lineage>
</organism>
<reference evidence="1" key="1">
    <citation type="submission" date="2021-12" db="EMBL/GenBank/DDBJ databases">
        <authorList>
            <person name="Criscuolo A."/>
        </authorList>
    </citation>
    <scope>NUCLEOTIDE SEQUENCE</scope>
    <source>
        <strain evidence="1">CIP111894</strain>
    </source>
</reference>
<dbReference type="CDD" id="cd16018">
    <property type="entry name" value="Enpp"/>
    <property type="match status" value="1"/>
</dbReference>
<dbReference type="PANTHER" id="PTHR10151:SF120">
    <property type="entry name" value="BIS(5'-ADENOSYL)-TRIPHOSPHATASE"/>
    <property type="match status" value="1"/>
</dbReference>
<protein>
    <recommendedName>
        <fullName evidence="3">Alkaline phosphatase family protein</fullName>
    </recommendedName>
</protein>
<dbReference type="SUPFAM" id="SSF53649">
    <property type="entry name" value="Alkaline phosphatase-like"/>
    <property type="match status" value="1"/>
</dbReference>
<keyword evidence="2" id="KW-1185">Reference proteome</keyword>
<accession>A0ABM9BC80</accession>
<dbReference type="RefSeq" id="WP_234533664.1">
    <property type="nucleotide sequence ID" value="NZ_CAKMAB010000009.1"/>
</dbReference>
<dbReference type="InterPro" id="IPR002591">
    <property type="entry name" value="Phosphodiest/P_Trfase"/>
</dbReference>
<dbReference type="Pfam" id="PF01663">
    <property type="entry name" value="Phosphodiest"/>
    <property type="match status" value="1"/>
</dbReference>